<gene>
    <name evidence="3" type="ORF">CJ305_15235</name>
</gene>
<protein>
    <recommendedName>
        <fullName evidence="2">ASPIC/UnbV domain-containing protein</fullName>
    </recommendedName>
</protein>
<reference evidence="3 4" key="1">
    <citation type="submission" date="2017-08" db="EMBL/GenBank/DDBJ databases">
        <title>The whole genome shortgun sequences of strain Leeuwenhoekiella nanhaiensis G18 from the South China Sea.</title>
        <authorList>
            <person name="Liu Q."/>
        </authorList>
    </citation>
    <scope>NUCLEOTIDE SEQUENCE [LARGE SCALE GENOMIC DNA]</scope>
    <source>
        <strain evidence="3 4">G18</strain>
    </source>
</reference>
<dbReference type="InterPro" id="IPR028994">
    <property type="entry name" value="Integrin_alpha_N"/>
</dbReference>
<dbReference type="InterPro" id="IPR027039">
    <property type="entry name" value="Crtac1"/>
</dbReference>
<dbReference type="Gene3D" id="2.130.10.130">
    <property type="entry name" value="Integrin alpha, N-terminal"/>
    <property type="match status" value="4"/>
</dbReference>
<sequence length="1086" mass="121717">MRFFFGASFSLLLTIACSERIEDFKKESYLFEKLDPKYSSVDFVNQIREDQEHSILSYIYYYNGGGVATGDVNNDGLPDLYFVSNQNPNQLYLNKGSLSFENVSDRTGISGSGSWSSGATMVDINADGWLDIYVCNVSGLLDFQGHNELFINNGDGTFTERSKEYGLDFQGYATQSYFFDYDKDGDLDMYLVNHAIHTTLSHGPAALRETRAPLVGDILFRNDGGLFTDVSEVANIYGGVNSYGLSASIADFNNDGWEDIYVCNDFHEDDYLYINNQDGTFTEELNNYFSAISRFSMGSDTADLNKDGFVDLITLDMLPGDEKIIKETEGDDVMFNMREKLRGLGYKDQYSRNMLQINHSGNFFVETAILNNLSSTDWSWAALFGDFNNDRSHDLLITNGILRRPNALDFKNYVANSFKGRDSNQGLRWLYNSINEMPSGKVANQIFKGSPDGFENTTGSWIADKPSLSQGAAYVDLDVDGDLDLVINNLNAPADIYLNNSKQNNFIQIALKYKDANLESIGAKVVVYDTLGAQTKWLQKSRGFLSSVEGVLHFGLGDANSIDSIKVVWPDLSEQGFYDLKANQKVSLAYNPAKIIQPKFRPKSQNNLFKEIESISFSHEENSTYDFLDERLIPYRLSMKDPAYAKGDVDGDGREDLFIGNSENRSATIFFNKGTYFQKSTPKAFEKDAAFEDSAACFFDADQDGDLDLYVGSGIGKEGGPNQDRLYINIDGTLEKSQNRIPQNILNTSVVIAEDFDLDGDTDLFVGNRSTPQNFGRPTASKLLVNDGTGYFKELTEFEVESFVTDACWVDLNKDSWVDLVISAEWDAPYVFYNRQGTFKQETLPKPLEGLWQSVEAFDIDQDGDLDIILGNYGLNTKYSIQDLPVNMYFSDFDKNGESEVVTSYTVNDNQYPINSRQELISQMNFLARRFNSNVVFSGKTLQQIFGQDAISEALKYEVNVLASGYLENQNGKFTVFKAFDAELQVAPMRVLNVAEIGEEKILLVFGNALDVNTYHGGYTSLKGFAVKTLREYFYLSDFGVDPVSEQLVGATSLSFDNGKLLVLIKNDAKLITYKYDSTEGSFDTN</sequence>
<name>A0A2G1VP94_9FLAO</name>
<dbReference type="InterPro" id="IPR011519">
    <property type="entry name" value="UnbV_ASPIC"/>
</dbReference>
<keyword evidence="1" id="KW-0732">Signal</keyword>
<dbReference type="Pfam" id="PF13517">
    <property type="entry name" value="FG-GAP_3"/>
    <property type="match status" value="5"/>
</dbReference>
<comment type="caution">
    <text evidence="3">The sequence shown here is derived from an EMBL/GenBank/DDBJ whole genome shotgun (WGS) entry which is preliminary data.</text>
</comment>
<dbReference type="PANTHER" id="PTHR16026">
    <property type="entry name" value="CARTILAGE ACIDIC PROTEIN 1"/>
    <property type="match status" value="1"/>
</dbReference>
<accession>A0A2G1VP94</accession>
<dbReference type="PANTHER" id="PTHR16026:SF0">
    <property type="entry name" value="CARTILAGE ACIDIC PROTEIN 1"/>
    <property type="match status" value="1"/>
</dbReference>
<dbReference type="Pfam" id="PF07593">
    <property type="entry name" value="UnbV_ASPIC"/>
    <property type="match status" value="1"/>
</dbReference>
<evidence type="ECO:0000313" key="4">
    <source>
        <dbReference type="Proteomes" id="UP000229433"/>
    </source>
</evidence>
<dbReference type="PROSITE" id="PS51257">
    <property type="entry name" value="PROKAR_LIPOPROTEIN"/>
    <property type="match status" value="1"/>
</dbReference>
<dbReference type="Proteomes" id="UP000229433">
    <property type="component" value="Unassembled WGS sequence"/>
</dbReference>
<evidence type="ECO:0000259" key="2">
    <source>
        <dbReference type="Pfam" id="PF07593"/>
    </source>
</evidence>
<organism evidence="3 4">
    <name type="scientific">Leeuwenhoekiella nanhaiensis</name>
    <dbReference type="NCBI Taxonomy" id="1655491"/>
    <lineage>
        <taxon>Bacteria</taxon>
        <taxon>Pseudomonadati</taxon>
        <taxon>Bacteroidota</taxon>
        <taxon>Flavobacteriia</taxon>
        <taxon>Flavobacteriales</taxon>
        <taxon>Flavobacteriaceae</taxon>
        <taxon>Leeuwenhoekiella</taxon>
    </lineage>
</organism>
<proteinExistence type="predicted"/>
<dbReference type="SUPFAM" id="SSF69318">
    <property type="entry name" value="Integrin alpha N-terminal domain"/>
    <property type="match status" value="2"/>
</dbReference>
<evidence type="ECO:0000313" key="3">
    <source>
        <dbReference type="EMBL" id="PHQ28299.1"/>
    </source>
</evidence>
<feature type="domain" description="ASPIC/UnbV" evidence="2">
    <location>
        <begin position="521"/>
        <end position="586"/>
    </location>
</feature>
<evidence type="ECO:0000256" key="1">
    <source>
        <dbReference type="ARBA" id="ARBA00022729"/>
    </source>
</evidence>
<dbReference type="RefSeq" id="WP_099647162.1">
    <property type="nucleotide sequence ID" value="NZ_KZ319297.1"/>
</dbReference>
<keyword evidence="4" id="KW-1185">Reference proteome</keyword>
<dbReference type="EMBL" id="NQXA01000015">
    <property type="protein sequence ID" value="PHQ28299.1"/>
    <property type="molecule type" value="Genomic_DNA"/>
</dbReference>
<dbReference type="InterPro" id="IPR013517">
    <property type="entry name" value="FG-GAP"/>
</dbReference>
<dbReference type="OrthoDB" id="9816120at2"/>
<dbReference type="AlphaFoldDB" id="A0A2G1VP94"/>